<dbReference type="InterPro" id="IPR052053">
    <property type="entry name" value="IM_YidH-like"/>
</dbReference>
<name>A0A1X1XUT7_9MYCO</name>
<dbReference type="EMBL" id="AP022581">
    <property type="protein sequence ID" value="BBX97000.1"/>
    <property type="molecule type" value="Genomic_DNA"/>
</dbReference>
<sequence>MCFVAENTVSAGEPGANTATEREPDYRFTLANERTFLAWQRTALGLLAAAVALVQLVPELTVPGARRLLGVGLAVLAILTSGMGLLRWQQVDRAMRRGEPLPRHPTPAYLAVGLSVVGLIALGLVIAKAVMG</sequence>
<keyword evidence="5" id="KW-0472">Membrane</keyword>
<keyword evidence="2" id="KW-1003">Cell membrane</keyword>
<evidence type="ECO:0000256" key="5">
    <source>
        <dbReference type="ARBA" id="ARBA00023136"/>
    </source>
</evidence>
<dbReference type="PANTHER" id="PTHR34187">
    <property type="entry name" value="FGR18P"/>
    <property type="match status" value="1"/>
</dbReference>
<dbReference type="AlphaFoldDB" id="A0A1X1XUT7"/>
<dbReference type="GO" id="GO:0005886">
    <property type="term" value="C:plasma membrane"/>
    <property type="evidence" value="ECO:0007669"/>
    <property type="project" value="UniProtKB-SubCell"/>
</dbReference>
<evidence type="ECO:0000256" key="1">
    <source>
        <dbReference type="ARBA" id="ARBA00004651"/>
    </source>
</evidence>
<dbReference type="KEGG" id="mlj:MLAC_22940"/>
<dbReference type="InterPro" id="IPR003807">
    <property type="entry name" value="DUF202"/>
</dbReference>
<dbReference type="STRING" id="169765.AWC15_06440"/>
<keyword evidence="4" id="KW-1133">Transmembrane helix</keyword>
<organism evidence="6 7">
    <name type="scientific">Mycobacterium lacus</name>
    <dbReference type="NCBI Taxonomy" id="169765"/>
    <lineage>
        <taxon>Bacteria</taxon>
        <taxon>Bacillati</taxon>
        <taxon>Actinomycetota</taxon>
        <taxon>Actinomycetes</taxon>
        <taxon>Mycobacteriales</taxon>
        <taxon>Mycobacteriaceae</taxon>
        <taxon>Mycobacterium</taxon>
    </lineage>
</organism>
<gene>
    <name evidence="6" type="ORF">MLAC_22940</name>
</gene>
<accession>A0A1X1XUT7</accession>
<reference evidence="6 7" key="1">
    <citation type="journal article" date="2019" name="Emerg. Microbes Infect.">
        <title>Comprehensive subspecies identification of 175 nontuberculous mycobacteria species based on 7547 genomic profiles.</title>
        <authorList>
            <person name="Matsumoto Y."/>
            <person name="Kinjo T."/>
            <person name="Motooka D."/>
            <person name="Nabeya D."/>
            <person name="Jung N."/>
            <person name="Uechi K."/>
            <person name="Horii T."/>
            <person name="Iida T."/>
            <person name="Fujita J."/>
            <person name="Nakamura S."/>
        </authorList>
    </citation>
    <scope>NUCLEOTIDE SEQUENCE [LARGE SCALE GENOMIC DNA]</scope>
    <source>
        <strain evidence="6 7">JCM 15657</strain>
    </source>
</reference>
<dbReference type="OrthoDB" id="582337at2"/>
<evidence type="ECO:0000256" key="3">
    <source>
        <dbReference type="ARBA" id="ARBA00022692"/>
    </source>
</evidence>
<protein>
    <submittedName>
        <fullName evidence="6">Uncharacterized protein</fullName>
    </submittedName>
</protein>
<dbReference type="Proteomes" id="UP000466396">
    <property type="component" value="Chromosome"/>
</dbReference>
<keyword evidence="7" id="KW-1185">Reference proteome</keyword>
<proteinExistence type="predicted"/>
<comment type="subcellular location">
    <subcellularLocation>
        <location evidence="1">Cell membrane</location>
        <topology evidence="1">Multi-pass membrane protein</topology>
    </subcellularLocation>
</comment>
<evidence type="ECO:0000256" key="4">
    <source>
        <dbReference type="ARBA" id="ARBA00022989"/>
    </source>
</evidence>
<evidence type="ECO:0000313" key="7">
    <source>
        <dbReference type="Proteomes" id="UP000466396"/>
    </source>
</evidence>
<keyword evidence="3" id="KW-0812">Transmembrane</keyword>
<dbReference type="PANTHER" id="PTHR34187:SF2">
    <property type="entry name" value="DUF202 DOMAIN-CONTAINING PROTEIN"/>
    <property type="match status" value="1"/>
</dbReference>
<evidence type="ECO:0000256" key="2">
    <source>
        <dbReference type="ARBA" id="ARBA00022475"/>
    </source>
</evidence>
<dbReference type="Pfam" id="PF02656">
    <property type="entry name" value="DUF202"/>
    <property type="match status" value="1"/>
</dbReference>
<evidence type="ECO:0000313" key="6">
    <source>
        <dbReference type="EMBL" id="BBX97000.1"/>
    </source>
</evidence>